<keyword evidence="3" id="KW-1185">Reference proteome</keyword>
<dbReference type="Proteomes" id="UP000240883">
    <property type="component" value="Unassembled WGS sequence"/>
</dbReference>
<organism evidence="2 3">
    <name type="scientific">Corynespora cassiicola Philippines</name>
    <dbReference type="NCBI Taxonomy" id="1448308"/>
    <lineage>
        <taxon>Eukaryota</taxon>
        <taxon>Fungi</taxon>
        <taxon>Dikarya</taxon>
        <taxon>Ascomycota</taxon>
        <taxon>Pezizomycotina</taxon>
        <taxon>Dothideomycetes</taxon>
        <taxon>Pleosporomycetidae</taxon>
        <taxon>Pleosporales</taxon>
        <taxon>Corynesporascaceae</taxon>
        <taxon>Corynespora</taxon>
    </lineage>
</organism>
<feature type="region of interest" description="Disordered" evidence="1">
    <location>
        <begin position="8"/>
        <end position="27"/>
    </location>
</feature>
<evidence type="ECO:0000313" key="2">
    <source>
        <dbReference type="EMBL" id="PSN67846.1"/>
    </source>
</evidence>
<dbReference type="AlphaFoldDB" id="A0A2T2NRE2"/>
<sequence length="153" mass="16899">MSLCCRLCSPPSPSPKPQVTRRASHDQPEMRYRLLSHSRIHTYAAFTAPLKQSSSFDDALCHFRIVALAGIHVWPRTRGHKVLDTGWAAQQRSNIATPRPSGHAPAALVKSKLREVLPGLSWCLWSCPCGCSSTITLAFGFEGLIAYLPRYLG</sequence>
<evidence type="ECO:0000256" key="1">
    <source>
        <dbReference type="SAM" id="MobiDB-lite"/>
    </source>
</evidence>
<evidence type="ECO:0000313" key="3">
    <source>
        <dbReference type="Proteomes" id="UP000240883"/>
    </source>
</evidence>
<accession>A0A2T2NRE2</accession>
<gene>
    <name evidence="2" type="ORF">BS50DRAFT_350424</name>
</gene>
<protein>
    <submittedName>
        <fullName evidence="2">Uncharacterized protein</fullName>
    </submittedName>
</protein>
<reference evidence="2 3" key="1">
    <citation type="journal article" date="2018" name="Front. Microbiol.">
        <title>Genome-Wide Analysis of Corynespora cassiicola Leaf Fall Disease Putative Effectors.</title>
        <authorList>
            <person name="Lopez D."/>
            <person name="Ribeiro S."/>
            <person name="Label P."/>
            <person name="Fumanal B."/>
            <person name="Venisse J.S."/>
            <person name="Kohler A."/>
            <person name="de Oliveira R.R."/>
            <person name="Labutti K."/>
            <person name="Lipzen A."/>
            <person name="Lail K."/>
            <person name="Bauer D."/>
            <person name="Ohm R.A."/>
            <person name="Barry K.W."/>
            <person name="Spatafora J."/>
            <person name="Grigoriev I.V."/>
            <person name="Martin F.M."/>
            <person name="Pujade-Renaud V."/>
        </authorList>
    </citation>
    <scope>NUCLEOTIDE SEQUENCE [LARGE SCALE GENOMIC DNA]</scope>
    <source>
        <strain evidence="2 3">Philippines</strain>
    </source>
</reference>
<proteinExistence type="predicted"/>
<name>A0A2T2NRE2_CORCC</name>
<dbReference type="EMBL" id="KZ678134">
    <property type="protein sequence ID" value="PSN67846.1"/>
    <property type="molecule type" value="Genomic_DNA"/>
</dbReference>